<accession>A0A4Y2M9V5</accession>
<dbReference type="OrthoDB" id="6431356at2759"/>
<dbReference type="EMBL" id="BGPR01006871">
    <property type="protein sequence ID" value="GBN22486.1"/>
    <property type="molecule type" value="Genomic_DNA"/>
</dbReference>
<dbReference type="PANTHER" id="PTHR35385:SF2">
    <property type="entry name" value="PROTEIN B, PUTATIVE-RELATED"/>
    <property type="match status" value="1"/>
</dbReference>
<reference evidence="1 2" key="1">
    <citation type="journal article" date="2019" name="Sci. Rep.">
        <title>Orb-weaving spider Araneus ventricosus genome elucidates the spidroin gene catalogue.</title>
        <authorList>
            <person name="Kono N."/>
            <person name="Nakamura H."/>
            <person name="Ohtoshi R."/>
            <person name="Moran D.A.P."/>
            <person name="Shinohara A."/>
            <person name="Yoshida Y."/>
            <person name="Fujiwara M."/>
            <person name="Mori M."/>
            <person name="Tomita M."/>
            <person name="Arakawa K."/>
        </authorList>
    </citation>
    <scope>NUCLEOTIDE SEQUENCE [LARGE SCALE GENOMIC DNA]</scope>
</reference>
<dbReference type="Proteomes" id="UP000499080">
    <property type="component" value="Unassembled WGS sequence"/>
</dbReference>
<evidence type="ECO:0000313" key="1">
    <source>
        <dbReference type="EMBL" id="GBN22486.1"/>
    </source>
</evidence>
<dbReference type="AlphaFoldDB" id="A0A4Y2M9V5"/>
<sequence length="181" mass="20267">MIEKGGDYYQAAADGMLMPSYSVVSKLFEKEYSRTFGSISGDGMIENVEILLQDYVANKGGKAKFQYTADGEHYFVILCTPMILRTHERIVQASEVVMIDASGGVDKQRHRIYFCVTPCVAGALPLDIIITDSEKESVFVEALQCFKELLPSSAFYSQQYPQIFLTNIDLKEISAINKIYS</sequence>
<evidence type="ECO:0008006" key="3">
    <source>
        <dbReference type="Google" id="ProtNLM"/>
    </source>
</evidence>
<evidence type="ECO:0000313" key="2">
    <source>
        <dbReference type="Proteomes" id="UP000499080"/>
    </source>
</evidence>
<organism evidence="1 2">
    <name type="scientific">Araneus ventricosus</name>
    <name type="common">Orbweaver spider</name>
    <name type="synonym">Epeira ventricosa</name>
    <dbReference type="NCBI Taxonomy" id="182803"/>
    <lineage>
        <taxon>Eukaryota</taxon>
        <taxon>Metazoa</taxon>
        <taxon>Ecdysozoa</taxon>
        <taxon>Arthropoda</taxon>
        <taxon>Chelicerata</taxon>
        <taxon>Arachnida</taxon>
        <taxon>Araneae</taxon>
        <taxon>Araneomorphae</taxon>
        <taxon>Entelegynae</taxon>
        <taxon>Araneoidea</taxon>
        <taxon>Araneidae</taxon>
        <taxon>Araneus</taxon>
    </lineage>
</organism>
<keyword evidence="2" id="KW-1185">Reference proteome</keyword>
<gene>
    <name evidence="1" type="ORF">AVEN_13873_1</name>
</gene>
<protein>
    <recommendedName>
        <fullName evidence="3">MULE transposase domain-containing protein</fullName>
    </recommendedName>
</protein>
<name>A0A4Y2M9V5_ARAVE</name>
<comment type="caution">
    <text evidence="1">The sequence shown here is derived from an EMBL/GenBank/DDBJ whole genome shotgun (WGS) entry which is preliminary data.</text>
</comment>
<proteinExistence type="predicted"/>
<dbReference type="PANTHER" id="PTHR35385">
    <property type="entry name" value="PROTEIN B, PUTATIVE-RELATED-RELATED"/>
    <property type="match status" value="1"/>
</dbReference>